<keyword evidence="14" id="KW-1185">Reference proteome</keyword>
<feature type="compositionally biased region" description="Low complexity" evidence="10">
    <location>
        <begin position="741"/>
        <end position="754"/>
    </location>
</feature>
<feature type="region of interest" description="Disordered" evidence="10">
    <location>
        <begin position="831"/>
        <end position="870"/>
    </location>
</feature>
<dbReference type="InterPro" id="IPR003594">
    <property type="entry name" value="HATPase_dom"/>
</dbReference>
<reference evidence="14" key="1">
    <citation type="journal article" date="2019" name="Int. J. Syst. Evol. Microbiol.">
        <title>The Global Catalogue of Microorganisms (GCM) 10K type strain sequencing project: providing services to taxonomists for standard genome sequencing and annotation.</title>
        <authorList>
            <consortium name="The Broad Institute Genomics Platform"/>
            <consortium name="The Broad Institute Genome Sequencing Center for Infectious Disease"/>
            <person name="Wu L."/>
            <person name="Ma J."/>
        </authorList>
    </citation>
    <scope>NUCLEOTIDE SEQUENCE [LARGE SCALE GENOMIC DNA]</scope>
    <source>
        <strain evidence="14">JCM 4316</strain>
    </source>
</reference>
<name>A0ABP5TLY7_9ACTN</name>
<feature type="domain" description="HAMP" evidence="12">
    <location>
        <begin position="364"/>
        <end position="434"/>
    </location>
</feature>
<keyword evidence="5" id="KW-0808">Transferase</keyword>
<evidence type="ECO:0000256" key="2">
    <source>
        <dbReference type="ARBA" id="ARBA00004370"/>
    </source>
</evidence>
<feature type="compositionally biased region" description="Low complexity" evidence="10">
    <location>
        <begin position="707"/>
        <end position="732"/>
    </location>
</feature>
<keyword evidence="4" id="KW-0597">Phosphoprotein</keyword>
<evidence type="ECO:0000259" key="12">
    <source>
        <dbReference type="PROSITE" id="PS50885"/>
    </source>
</evidence>
<dbReference type="InterPro" id="IPR036890">
    <property type="entry name" value="HATPase_C_sf"/>
</dbReference>
<gene>
    <name evidence="13" type="ORF">GCM10010246_49900</name>
</gene>
<dbReference type="Gene3D" id="3.30.565.10">
    <property type="entry name" value="Histidine kinase-like ATPase, C-terminal domain"/>
    <property type="match status" value="1"/>
</dbReference>
<feature type="compositionally biased region" description="Basic and acidic residues" evidence="10">
    <location>
        <begin position="860"/>
        <end position="870"/>
    </location>
</feature>
<dbReference type="SMART" id="SM00387">
    <property type="entry name" value="HATPase_c"/>
    <property type="match status" value="1"/>
</dbReference>
<feature type="transmembrane region" description="Helical" evidence="11">
    <location>
        <begin position="341"/>
        <end position="362"/>
    </location>
</feature>
<dbReference type="InterPro" id="IPR050428">
    <property type="entry name" value="TCS_sensor_his_kinase"/>
</dbReference>
<keyword evidence="11" id="KW-0472">Membrane</keyword>
<dbReference type="Gene3D" id="6.10.340.10">
    <property type="match status" value="1"/>
</dbReference>
<keyword evidence="9" id="KW-0902">Two-component regulatory system</keyword>
<dbReference type="PANTHER" id="PTHR45436">
    <property type="entry name" value="SENSOR HISTIDINE KINASE YKOH"/>
    <property type="match status" value="1"/>
</dbReference>
<evidence type="ECO:0000256" key="4">
    <source>
        <dbReference type="ARBA" id="ARBA00022553"/>
    </source>
</evidence>
<dbReference type="PANTHER" id="PTHR45436:SF5">
    <property type="entry name" value="SENSOR HISTIDINE KINASE TRCS"/>
    <property type="match status" value="1"/>
</dbReference>
<dbReference type="Pfam" id="PF02518">
    <property type="entry name" value="HATPase_c"/>
    <property type="match status" value="1"/>
</dbReference>
<dbReference type="SMART" id="SM00304">
    <property type="entry name" value="HAMP"/>
    <property type="match status" value="1"/>
</dbReference>
<sequence>MSVDTVDPSPEAEPDGSERAPLTPRPRRKAAALLDRWPFRRKINVLVIVPVAVVGVLLTIGVVGQIDQAREAGRTADVVRDSEQVAQLINDLQAENRQALLLSVRYDALRPGTALPSTNAYRKAQRKTDEQATAVRSAFEEQGVPKDEARALAYVRGLSVLRDKVERGSVSAAGIGPAYAAAIQYLIDGIGLDHASGTSSSSVIHLLDAVLRADAAHAAFESGVFSAQTRDANALTEYTRAVAAHATYEYQAERFGRLATPAQVLALSGIERDAEENGITAQFAELQIDPSSLQDGTPQQLRKAMDAGSRQAEARLDITQSLIGQIADQADDLSKSALHKALAMLALALLGFALWLTFSVLVRRSVVRPLAALTGAAREVVDVAGEELARVEYDESAESTPLRPHPIPVPVRDEIGDLAEAFNQVQVTAAALLERQVVSRRNVAEMFGNVGRRVSNLTSRQLMLIDAVEREETDPEVLERLYRIDHIAVRLQRNADSLMLLAGIRETDVEARPTTLANVIRAGLGRIEGYQRVSLRSETDITVAPDIIGDLTLMLAELLENAVSFSPSHTPVEVVVRPGTDVTSDGGALIEVIDHGLGMSAERLEEENARLIRRERLDLVPTKVLGLFVVGTLARRWGVRVALSRTPGGGVTGTVWIPAGLLLTVNAVGLPRTPALTAPAVTAPALKAAPAPGTDGGAAGTVRELPARPGAPTEAATETPTDAPTEAAGEPAAPTPLPVRTPTTASESSTASPSRPGGLPRRVPARKGERTTGTAERTTGADERATTAPSPRPLRRRVRGATLAMTTPPADRVVPAVRRPVDAEAVRTELDEFEAAVRRAERDSTTTPTEPAPSQHPRSRKEPGSDHADR</sequence>
<feature type="region of interest" description="Disordered" evidence="10">
    <location>
        <begin position="1"/>
        <end position="27"/>
    </location>
</feature>
<feature type="compositionally biased region" description="Basic and acidic residues" evidence="10">
    <location>
        <begin position="831"/>
        <end position="844"/>
    </location>
</feature>
<dbReference type="Proteomes" id="UP001500253">
    <property type="component" value="Unassembled WGS sequence"/>
</dbReference>
<evidence type="ECO:0000256" key="11">
    <source>
        <dbReference type="SAM" id="Phobius"/>
    </source>
</evidence>
<accession>A0ABP5TLY7</accession>
<dbReference type="EC" id="2.7.13.3" evidence="3"/>
<evidence type="ECO:0000256" key="10">
    <source>
        <dbReference type="SAM" id="MobiDB-lite"/>
    </source>
</evidence>
<organism evidence="13 14">
    <name type="scientific">Streptomyces cuspidosporus</name>
    <dbReference type="NCBI Taxonomy" id="66882"/>
    <lineage>
        <taxon>Bacteria</taxon>
        <taxon>Bacillati</taxon>
        <taxon>Actinomycetota</taxon>
        <taxon>Actinomycetes</taxon>
        <taxon>Kitasatosporales</taxon>
        <taxon>Streptomycetaceae</taxon>
        <taxon>Streptomyces</taxon>
    </lineage>
</organism>
<keyword evidence="7" id="KW-0418">Kinase</keyword>
<keyword evidence="8 11" id="KW-1133">Transmembrane helix</keyword>
<evidence type="ECO:0000256" key="6">
    <source>
        <dbReference type="ARBA" id="ARBA00022692"/>
    </source>
</evidence>
<comment type="catalytic activity">
    <reaction evidence="1">
        <text>ATP + protein L-histidine = ADP + protein N-phospho-L-histidine.</text>
        <dbReference type="EC" id="2.7.13.3"/>
    </reaction>
</comment>
<comment type="subcellular location">
    <subcellularLocation>
        <location evidence="2">Membrane</location>
    </subcellularLocation>
</comment>
<evidence type="ECO:0000256" key="7">
    <source>
        <dbReference type="ARBA" id="ARBA00022777"/>
    </source>
</evidence>
<comment type="caution">
    <text evidence="13">The sequence shown here is derived from an EMBL/GenBank/DDBJ whole genome shotgun (WGS) entry which is preliminary data.</text>
</comment>
<evidence type="ECO:0000256" key="5">
    <source>
        <dbReference type="ARBA" id="ARBA00022679"/>
    </source>
</evidence>
<evidence type="ECO:0000256" key="1">
    <source>
        <dbReference type="ARBA" id="ARBA00000085"/>
    </source>
</evidence>
<evidence type="ECO:0000256" key="8">
    <source>
        <dbReference type="ARBA" id="ARBA00022989"/>
    </source>
</evidence>
<evidence type="ECO:0000313" key="14">
    <source>
        <dbReference type="Proteomes" id="UP001500253"/>
    </source>
</evidence>
<dbReference type="InterPro" id="IPR003660">
    <property type="entry name" value="HAMP_dom"/>
</dbReference>
<feature type="region of interest" description="Disordered" evidence="10">
    <location>
        <begin position="687"/>
        <end position="816"/>
    </location>
</feature>
<evidence type="ECO:0000313" key="13">
    <source>
        <dbReference type="EMBL" id="GAA2354903.1"/>
    </source>
</evidence>
<protein>
    <recommendedName>
        <fullName evidence="3">histidine kinase</fullName>
        <ecNumber evidence="3">2.7.13.3</ecNumber>
    </recommendedName>
</protein>
<dbReference type="SUPFAM" id="SSF55874">
    <property type="entry name" value="ATPase domain of HSP90 chaperone/DNA topoisomerase II/histidine kinase"/>
    <property type="match status" value="1"/>
</dbReference>
<keyword evidence="6 11" id="KW-0812">Transmembrane</keyword>
<dbReference type="Pfam" id="PF00672">
    <property type="entry name" value="HAMP"/>
    <property type="match status" value="1"/>
</dbReference>
<evidence type="ECO:0000256" key="3">
    <source>
        <dbReference type="ARBA" id="ARBA00012438"/>
    </source>
</evidence>
<proteinExistence type="predicted"/>
<dbReference type="CDD" id="cd06225">
    <property type="entry name" value="HAMP"/>
    <property type="match status" value="1"/>
</dbReference>
<feature type="transmembrane region" description="Helical" evidence="11">
    <location>
        <begin position="43"/>
        <end position="64"/>
    </location>
</feature>
<dbReference type="PROSITE" id="PS50885">
    <property type="entry name" value="HAMP"/>
    <property type="match status" value="1"/>
</dbReference>
<dbReference type="EMBL" id="BAAASD010000023">
    <property type="protein sequence ID" value="GAA2354903.1"/>
    <property type="molecule type" value="Genomic_DNA"/>
</dbReference>
<evidence type="ECO:0000256" key="9">
    <source>
        <dbReference type="ARBA" id="ARBA00023012"/>
    </source>
</evidence>